<comment type="subcellular location">
    <subcellularLocation>
        <location evidence="1">Cell inner membrane</location>
        <topology evidence="1">Multi-pass membrane protein</topology>
    </subcellularLocation>
</comment>
<feature type="transmembrane region" description="Helical" evidence="9">
    <location>
        <begin position="366"/>
        <end position="388"/>
    </location>
</feature>
<keyword evidence="4" id="KW-0997">Cell inner membrane</keyword>
<evidence type="ECO:0000256" key="8">
    <source>
        <dbReference type="ARBA" id="ARBA00023136"/>
    </source>
</evidence>
<reference evidence="10 11" key="1">
    <citation type="submission" date="2017-02" db="EMBL/GenBank/DDBJ databases">
        <authorList>
            <person name="Peterson S.W."/>
        </authorList>
    </citation>
    <scope>NUCLEOTIDE SEQUENCE [LARGE SCALE GENOMIC DNA]</scope>
    <source>
        <strain evidence="10 11">DSM 18034</strain>
    </source>
</reference>
<keyword evidence="6" id="KW-0029">Amino-acid transport</keyword>
<dbReference type="GO" id="GO:0003333">
    <property type="term" value="P:amino acid transmembrane transport"/>
    <property type="evidence" value="ECO:0007669"/>
    <property type="project" value="InterPro"/>
</dbReference>
<evidence type="ECO:0000256" key="3">
    <source>
        <dbReference type="ARBA" id="ARBA00022475"/>
    </source>
</evidence>
<evidence type="ECO:0000256" key="7">
    <source>
        <dbReference type="ARBA" id="ARBA00022989"/>
    </source>
</evidence>
<feature type="transmembrane region" description="Helical" evidence="9">
    <location>
        <begin position="218"/>
        <end position="237"/>
    </location>
</feature>
<dbReference type="GO" id="GO:0015173">
    <property type="term" value="F:aromatic amino acid transmembrane transporter activity"/>
    <property type="evidence" value="ECO:0007669"/>
    <property type="project" value="InterPro"/>
</dbReference>
<evidence type="ECO:0000313" key="10">
    <source>
        <dbReference type="EMBL" id="SKA64843.1"/>
    </source>
</evidence>
<feature type="transmembrane region" description="Helical" evidence="9">
    <location>
        <begin position="127"/>
        <end position="145"/>
    </location>
</feature>
<evidence type="ECO:0000256" key="9">
    <source>
        <dbReference type="SAM" id="Phobius"/>
    </source>
</evidence>
<dbReference type="RefSeq" id="WP_078683727.1">
    <property type="nucleotide sequence ID" value="NZ_FUYA01000001.1"/>
</dbReference>
<accession>A0A1T4VIV3</accession>
<keyword evidence="2" id="KW-0813">Transport</keyword>
<evidence type="ECO:0000313" key="11">
    <source>
        <dbReference type="Proteomes" id="UP000189733"/>
    </source>
</evidence>
<feature type="transmembrane region" description="Helical" evidence="9">
    <location>
        <begin position="36"/>
        <end position="58"/>
    </location>
</feature>
<proteinExistence type="predicted"/>
<keyword evidence="7 9" id="KW-1133">Transmembrane helix</keyword>
<dbReference type="GO" id="GO:0005886">
    <property type="term" value="C:plasma membrane"/>
    <property type="evidence" value="ECO:0007669"/>
    <property type="project" value="UniProtKB-SubCell"/>
</dbReference>
<dbReference type="PRINTS" id="PR00166">
    <property type="entry name" value="AROAAPRMEASE"/>
</dbReference>
<evidence type="ECO:0000256" key="1">
    <source>
        <dbReference type="ARBA" id="ARBA00004429"/>
    </source>
</evidence>
<organism evidence="10 11">
    <name type="scientific">Desulfobaculum bizertense DSM 18034</name>
    <dbReference type="NCBI Taxonomy" id="1121442"/>
    <lineage>
        <taxon>Bacteria</taxon>
        <taxon>Pseudomonadati</taxon>
        <taxon>Thermodesulfobacteriota</taxon>
        <taxon>Desulfovibrionia</taxon>
        <taxon>Desulfovibrionales</taxon>
        <taxon>Desulfovibrionaceae</taxon>
        <taxon>Desulfobaculum</taxon>
    </lineage>
</organism>
<feature type="transmembrane region" description="Helical" evidence="9">
    <location>
        <begin position="78"/>
        <end position="102"/>
    </location>
</feature>
<feature type="transmembrane region" description="Helical" evidence="9">
    <location>
        <begin position="275"/>
        <end position="296"/>
    </location>
</feature>
<keyword evidence="8 9" id="KW-0472">Membrane</keyword>
<dbReference type="EMBL" id="FUYA01000001">
    <property type="protein sequence ID" value="SKA64843.1"/>
    <property type="molecule type" value="Genomic_DNA"/>
</dbReference>
<sequence>MKQILSKEMGAACIVAGTAIGAGMLGLPMVVGGLGITMGIGLLILLWILASFSALLLLEINLKVAPGENFNNMAKKVLGTGGQFVATGSMVFLLYALLVAYLTGTGDLISRMAGGVGMEVTQQSGTVYFAIIGMLIIYLGTNIVVRVNQLLFYAMLVAMGVALFSLTPHVQVGNLFVGGPDSTLIVMSLPVLFTSFGFQTCIPSIVRYLGVGTKRLRPVVLVGSTLPLLCYIFWLIVSLGCTSAADLGSMHGSVKLLVSALAGGSSFLGSVLSSFAALALLTSFLGVALALFDLIAEVFRLGNSHAQRFLNVVIVLGPPLIAGLLAPGKFIQALSHAGAALAILAIFLPCAMAWKIRRNGLRANSYQVCGGTAALVLASVFGVIIVTANYF</sequence>
<dbReference type="OrthoDB" id="18749at2"/>
<evidence type="ECO:0000256" key="5">
    <source>
        <dbReference type="ARBA" id="ARBA00022692"/>
    </source>
</evidence>
<feature type="transmembrane region" description="Helical" evidence="9">
    <location>
        <begin position="333"/>
        <end position="354"/>
    </location>
</feature>
<feature type="transmembrane region" description="Helical" evidence="9">
    <location>
        <begin position="12"/>
        <end position="30"/>
    </location>
</feature>
<dbReference type="STRING" id="1121442.SAMN02745702_00418"/>
<keyword evidence="11" id="KW-1185">Reference proteome</keyword>
<gene>
    <name evidence="10" type="ORF">SAMN02745702_00418</name>
</gene>
<evidence type="ECO:0000256" key="6">
    <source>
        <dbReference type="ARBA" id="ARBA00022970"/>
    </source>
</evidence>
<dbReference type="Pfam" id="PF03222">
    <property type="entry name" value="Trp_Tyr_perm"/>
    <property type="match status" value="1"/>
</dbReference>
<keyword evidence="5 9" id="KW-0812">Transmembrane</keyword>
<feature type="transmembrane region" description="Helical" evidence="9">
    <location>
        <begin position="308"/>
        <end position="327"/>
    </location>
</feature>
<feature type="transmembrane region" description="Helical" evidence="9">
    <location>
        <begin position="184"/>
        <end position="206"/>
    </location>
</feature>
<evidence type="ECO:0000256" key="4">
    <source>
        <dbReference type="ARBA" id="ARBA00022519"/>
    </source>
</evidence>
<dbReference type="AlphaFoldDB" id="A0A1T4VIV3"/>
<dbReference type="PANTHER" id="PTHR46997:SF2">
    <property type="entry name" value="TYROSINE-SPECIFIC TRANSPORT SYSTEM"/>
    <property type="match status" value="1"/>
</dbReference>
<dbReference type="PANTHER" id="PTHR46997">
    <property type="entry name" value="LOW AFFINITY TRYPTOPHAN PERMEASE-RELATED"/>
    <property type="match status" value="1"/>
</dbReference>
<evidence type="ECO:0000256" key="2">
    <source>
        <dbReference type="ARBA" id="ARBA00022448"/>
    </source>
</evidence>
<dbReference type="InterPro" id="IPR013059">
    <property type="entry name" value="Trp_tyr_transpt"/>
</dbReference>
<dbReference type="InterPro" id="IPR018227">
    <property type="entry name" value="Amino_acid_transport_2"/>
</dbReference>
<dbReference type="Gene3D" id="1.20.1740.10">
    <property type="entry name" value="Amino acid/polyamine transporter I"/>
    <property type="match status" value="1"/>
</dbReference>
<name>A0A1T4VIV3_9BACT</name>
<dbReference type="Proteomes" id="UP000189733">
    <property type="component" value="Unassembled WGS sequence"/>
</dbReference>
<feature type="transmembrane region" description="Helical" evidence="9">
    <location>
        <begin position="150"/>
        <end position="172"/>
    </location>
</feature>
<keyword evidence="3" id="KW-1003">Cell membrane</keyword>
<protein>
    <submittedName>
        <fullName evidence="10">Tyrosine-specific transport protein</fullName>
    </submittedName>
</protein>